<keyword evidence="2" id="KW-0472">Membrane</keyword>
<reference evidence="4" key="1">
    <citation type="submission" date="2020-11" db="EMBL/GenBank/DDBJ databases">
        <authorList>
            <person name="Kim M.K."/>
        </authorList>
    </citation>
    <scope>NUCLEOTIDE SEQUENCE</scope>
    <source>
        <strain evidence="4">BT350</strain>
    </source>
</reference>
<dbReference type="RefSeq" id="WP_196270112.1">
    <property type="nucleotide sequence ID" value="NZ_JADQDO010000001.1"/>
</dbReference>
<feature type="transmembrane region" description="Helical" evidence="2">
    <location>
        <begin position="12"/>
        <end position="31"/>
    </location>
</feature>
<keyword evidence="5" id="KW-1185">Reference proteome</keyword>
<dbReference type="InterPro" id="IPR018392">
    <property type="entry name" value="LysM"/>
</dbReference>
<feature type="region of interest" description="Disordered" evidence="1">
    <location>
        <begin position="41"/>
        <end position="82"/>
    </location>
</feature>
<feature type="compositionally biased region" description="Low complexity" evidence="1">
    <location>
        <begin position="350"/>
        <end position="359"/>
    </location>
</feature>
<dbReference type="Gene3D" id="3.10.350.10">
    <property type="entry name" value="LysM domain"/>
    <property type="match status" value="1"/>
</dbReference>
<evidence type="ECO:0000256" key="2">
    <source>
        <dbReference type="SAM" id="Phobius"/>
    </source>
</evidence>
<feature type="domain" description="LysM" evidence="3">
    <location>
        <begin position="375"/>
        <end position="424"/>
    </location>
</feature>
<sequence>MANEKQVRGTIAILGAAAVAVVAVLLGVLYWETVEIPVVSKSEPPVASSPPQSSQAPSSHVAVAPQAAPAETKPVPAEAPKAPAPIVPSFDVVRVEPDGESVIAGRAAPGATIELLRGDQVHARAAADASGLFALVPPPLPPGSHQIILQSIAPDGTRQRSRESVTVVISPAKTRPLVALTAPDKPTVLLSNPEPPEAKPAQETKTAETPAPAAAATQQKTTTAPETAPPAVTPRPEIKIVSVESESGRLFVSGQTASGATVRLYLNDSFIAPGGAGGDGKVSFSIGSGVRPGDYRVRLDDVDPVSGQVKSRAEVAFNVPVQVVAAEPPAPAAPAQAASPSTASPPPAAPQANSAIASSGAQPTDPGTVIIPNINTALVSRGDNLWRISRRTYGEGYRYTVIYGANQDQIRNPNLIYPGQVFVLPADQGQRTN</sequence>
<dbReference type="PROSITE" id="PS51782">
    <property type="entry name" value="LYSM"/>
    <property type="match status" value="1"/>
</dbReference>
<feature type="region of interest" description="Disordered" evidence="1">
    <location>
        <begin position="185"/>
        <end position="236"/>
    </location>
</feature>
<evidence type="ECO:0000259" key="3">
    <source>
        <dbReference type="PROSITE" id="PS51782"/>
    </source>
</evidence>
<feature type="compositionally biased region" description="Low complexity" evidence="1">
    <location>
        <begin position="207"/>
        <end position="226"/>
    </location>
</feature>
<evidence type="ECO:0000313" key="4">
    <source>
        <dbReference type="EMBL" id="MBF9232135.1"/>
    </source>
</evidence>
<keyword evidence="2" id="KW-0812">Transmembrane</keyword>
<dbReference type="InterPro" id="IPR052196">
    <property type="entry name" value="Bact_Kbp"/>
</dbReference>
<evidence type="ECO:0000256" key="1">
    <source>
        <dbReference type="SAM" id="MobiDB-lite"/>
    </source>
</evidence>
<dbReference type="Pfam" id="PF01476">
    <property type="entry name" value="LysM"/>
    <property type="match status" value="1"/>
</dbReference>
<protein>
    <submittedName>
        <fullName evidence="4">LysM peptidoglycan-binding domain-containing protein</fullName>
    </submittedName>
</protein>
<accession>A0A931BQZ8</accession>
<dbReference type="Proteomes" id="UP000599312">
    <property type="component" value="Unassembled WGS sequence"/>
</dbReference>
<dbReference type="EMBL" id="JADQDO010000001">
    <property type="protein sequence ID" value="MBF9232135.1"/>
    <property type="molecule type" value="Genomic_DNA"/>
</dbReference>
<feature type="compositionally biased region" description="Basic and acidic residues" evidence="1">
    <location>
        <begin position="196"/>
        <end position="206"/>
    </location>
</feature>
<comment type="caution">
    <text evidence="4">The sequence shown here is derived from an EMBL/GenBank/DDBJ whole genome shotgun (WGS) entry which is preliminary data.</text>
</comment>
<name>A0A931BQZ8_9HYPH</name>
<dbReference type="PANTHER" id="PTHR34700">
    <property type="entry name" value="POTASSIUM BINDING PROTEIN KBP"/>
    <property type="match status" value="1"/>
</dbReference>
<gene>
    <name evidence="4" type="ORF">I2H38_01950</name>
</gene>
<dbReference type="AlphaFoldDB" id="A0A931BQZ8"/>
<dbReference type="PANTHER" id="PTHR34700:SF4">
    <property type="entry name" value="PHAGE-LIKE ELEMENT PBSX PROTEIN XKDP"/>
    <property type="match status" value="1"/>
</dbReference>
<feature type="region of interest" description="Disordered" evidence="1">
    <location>
        <begin position="332"/>
        <end position="368"/>
    </location>
</feature>
<evidence type="ECO:0000313" key="5">
    <source>
        <dbReference type="Proteomes" id="UP000599312"/>
    </source>
</evidence>
<dbReference type="CDD" id="cd00118">
    <property type="entry name" value="LysM"/>
    <property type="match status" value="1"/>
</dbReference>
<feature type="compositionally biased region" description="Low complexity" evidence="1">
    <location>
        <begin position="332"/>
        <end position="342"/>
    </location>
</feature>
<dbReference type="InterPro" id="IPR036779">
    <property type="entry name" value="LysM_dom_sf"/>
</dbReference>
<proteinExistence type="predicted"/>
<organism evidence="4 5">
    <name type="scientific">Microvirga alba</name>
    <dbReference type="NCBI Taxonomy" id="2791025"/>
    <lineage>
        <taxon>Bacteria</taxon>
        <taxon>Pseudomonadati</taxon>
        <taxon>Pseudomonadota</taxon>
        <taxon>Alphaproteobacteria</taxon>
        <taxon>Hyphomicrobiales</taxon>
        <taxon>Methylobacteriaceae</taxon>
        <taxon>Microvirga</taxon>
    </lineage>
</organism>
<dbReference type="SMART" id="SM00257">
    <property type="entry name" value="LysM"/>
    <property type="match status" value="1"/>
</dbReference>
<feature type="compositionally biased region" description="Low complexity" evidence="1">
    <location>
        <begin position="44"/>
        <end position="81"/>
    </location>
</feature>
<keyword evidence="2" id="KW-1133">Transmembrane helix</keyword>